<dbReference type="Pfam" id="PF07690">
    <property type="entry name" value="MFS_1"/>
    <property type="match status" value="1"/>
</dbReference>
<organism evidence="8 9">
    <name type="scientific">Isoptericola chiayiensis</name>
    <dbReference type="NCBI Taxonomy" id="579446"/>
    <lineage>
        <taxon>Bacteria</taxon>
        <taxon>Bacillati</taxon>
        <taxon>Actinomycetota</taxon>
        <taxon>Actinomycetes</taxon>
        <taxon>Micrococcales</taxon>
        <taxon>Promicromonosporaceae</taxon>
        <taxon>Isoptericola</taxon>
    </lineage>
</organism>
<sequence length="450" mass="44169">MRAENRTHGAARPATPSADGTQRRTLRVLVAAQVLSGAGLAAGITVGALLVAELLGSARFAGVPAALFTGGSAAAALVVGRLSQRYGRRAGLTFGYVVGALGAFVVVLAAVVANVALLLVAFALYGAGTATNLQARYAGADLARPDHQARAVSTVLVATTVGAVAGPNLVGVMGELAQGWGVPALAGPFLLGGAAYAGAAVVLWAALRPDPLLLARSRALERERETPVAARPSTDPPDSASATAGPTGDDGGTAAPPSGTAMRGLTVRRAVLLAGTVMVLTQGVMVAIMTMTPIHMAHHGHAVSTAGLVIAVHVGMMYLPAPLSGWLTDRYGPLRVAVGAAATLLAAGVVSAVVPPSSAAGLAVGLGLLGLGWSLGLVSGTALLTTSVPLATRARTQGAVDLAVALAGAAGGLGSGFVVASSSFAALALGGGLLALAVLPVIALTARPRS</sequence>
<dbReference type="PANTHER" id="PTHR23534">
    <property type="entry name" value="MFS PERMEASE"/>
    <property type="match status" value="1"/>
</dbReference>
<dbReference type="InterPro" id="IPR020846">
    <property type="entry name" value="MFS_dom"/>
</dbReference>
<dbReference type="InterPro" id="IPR036259">
    <property type="entry name" value="MFS_trans_sf"/>
</dbReference>
<feature type="transmembrane region" description="Helical" evidence="6">
    <location>
        <begin position="302"/>
        <end position="321"/>
    </location>
</feature>
<dbReference type="InterPro" id="IPR011701">
    <property type="entry name" value="MFS"/>
</dbReference>
<reference evidence="9" key="1">
    <citation type="journal article" date="2019" name="Int. J. Syst. Evol. Microbiol.">
        <title>The Global Catalogue of Microorganisms (GCM) 10K type strain sequencing project: providing services to taxonomists for standard genome sequencing and annotation.</title>
        <authorList>
            <consortium name="The Broad Institute Genomics Platform"/>
            <consortium name="The Broad Institute Genome Sequencing Center for Infectious Disease"/>
            <person name="Wu L."/>
            <person name="Ma J."/>
        </authorList>
    </citation>
    <scope>NUCLEOTIDE SEQUENCE [LARGE SCALE GENOMIC DNA]</scope>
    <source>
        <strain evidence="9">JCM 18063</strain>
    </source>
</reference>
<feature type="region of interest" description="Disordered" evidence="5">
    <location>
        <begin position="223"/>
        <end position="261"/>
    </location>
</feature>
<comment type="caution">
    <text evidence="8">The sequence shown here is derived from an EMBL/GenBank/DDBJ whole genome shotgun (WGS) entry which is preliminary data.</text>
</comment>
<feature type="transmembrane region" description="Helical" evidence="6">
    <location>
        <begin position="28"/>
        <end position="52"/>
    </location>
</feature>
<feature type="transmembrane region" description="Helical" evidence="6">
    <location>
        <begin position="333"/>
        <end position="354"/>
    </location>
</feature>
<evidence type="ECO:0000256" key="6">
    <source>
        <dbReference type="SAM" id="Phobius"/>
    </source>
</evidence>
<name>A0ABP8YPL9_9MICO</name>
<feature type="transmembrane region" description="Helical" evidence="6">
    <location>
        <begin position="360"/>
        <end position="386"/>
    </location>
</feature>
<dbReference type="EMBL" id="BAABID010000014">
    <property type="protein sequence ID" value="GAA4733711.1"/>
    <property type="molecule type" value="Genomic_DNA"/>
</dbReference>
<dbReference type="Proteomes" id="UP001500956">
    <property type="component" value="Unassembled WGS sequence"/>
</dbReference>
<evidence type="ECO:0000256" key="2">
    <source>
        <dbReference type="ARBA" id="ARBA00022692"/>
    </source>
</evidence>
<proteinExistence type="predicted"/>
<dbReference type="RefSeq" id="WP_172152295.1">
    <property type="nucleotide sequence ID" value="NZ_BAABID010000014.1"/>
</dbReference>
<keyword evidence="2 6" id="KW-0812">Transmembrane</keyword>
<feature type="transmembrane region" description="Helical" evidence="6">
    <location>
        <begin position="185"/>
        <end position="207"/>
    </location>
</feature>
<gene>
    <name evidence="8" type="ORF">GCM10023216_27740</name>
</gene>
<evidence type="ECO:0000313" key="9">
    <source>
        <dbReference type="Proteomes" id="UP001500956"/>
    </source>
</evidence>
<feature type="transmembrane region" description="Helical" evidence="6">
    <location>
        <begin position="92"/>
        <end position="125"/>
    </location>
</feature>
<keyword evidence="3 6" id="KW-1133">Transmembrane helix</keyword>
<comment type="subcellular location">
    <subcellularLocation>
        <location evidence="1">Cell membrane</location>
        <topology evidence="1">Multi-pass membrane protein</topology>
    </subcellularLocation>
</comment>
<feature type="transmembrane region" description="Helical" evidence="6">
    <location>
        <begin position="424"/>
        <end position="446"/>
    </location>
</feature>
<dbReference type="PANTHER" id="PTHR23534:SF1">
    <property type="entry name" value="MAJOR FACILITATOR SUPERFAMILY PROTEIN"/>
    <property type="match status" value="1"/>
</dbReference>
<dbReference type="SUPFAM" id="SSF103473">
    <property type="entry name" value="MFS general substrate transporter"/>
    <property type="match status" value="1"/>
</dbReference>
<protein>
    <submittedName>
        <fullName evidence="8">MFS transporter</fullName>
    </submittedName>
</protein>
<evidence type="ECO:0000256" key="4">
    <source>
        <dbReference type="ARBA" id="ARBA00023136"/>
    </source>
</evidence>
<keyword evidence="9" id="KW-1185">Reference proteome</keyword>
<dbReference type="PROSITE" id="PS50850">
    <property type="entry name" value="MFS"/>
    <property type="match status" value="1"/>
</dbReference>
<feature type="region of interest" description="Disordered" evidence="5">
    <location>
        <begin position="1"/>
        <end position="20"/>
    </location>
</feature>
<accession>A0ABP8YPL9</accession>
<evidence type="ECO:0000256" key="3">
    <source>
        <dbReference type="ARBA" id="ARBA00022989"/>
    </source>
</evidence>
<evidence type="ECO:0000259" key="7">
    <source>
        <dbReference type="PROSITE" id="PS50850"/>
    </source>
</evidence>
<feature type="domain" description="Major facilitator superfamily (MFS) profile" evidence="7">
    <location>
        <begin position="25"/>
        <end position="449"/>
    </location>
</feature>
<evidence type="ECO:0000256" key="1">
    <source>
        <dbReference type="ARBA" id="ARBA00004651"/>
    </source>
</evidence>
<feature type="transmembrane region" description="Helical" evidence="6">
    <location>
        <begin position="398"/>
        <end position="418"/>
    </location>
</feature>
<evidence type="ECO:0000256" key="5">
    <source>
        <dbReference type="SAM" id="MobiDB-lite"/>
    </source>
</evidence>
<evidence type="ECO:0000313" key="8">
    <source>
        <dbReference type="EMBL" id="GAA4733711.1"/>
    </source>
</evidence>
<feature type="transmembrane region" description="Helical" evidence="6">
    <location>
        <begin position="58"/>
        <end position="80"/>
    </location>
</feature>
<feature type="compositionally biased region" description="Low complexity" evidence="5">
    <location>
        <begin position="242"/>
        <end position="257"/>
    </location>
</feature>
<feature type="transmembrane region" description="Helical" evidence="6">
    <location>
        <begin position="270"/>
        <end position="290"/>
    </location>
</feature>
<keyword evidence="4 6" id="KW-0472">Membrane</keyword>
<dbReference type="Gene3D" id="1.20.1250.20">
    <property type="entry name" value="MFS general substrate transporter like domains"/>
    <property type="match status" value="1"/>
</dbReference>